<proteinExistence type="predicted"/>
<evidence type="ECO:0000313" key="1">
    <source>
        <dbReference type="EMBL" id="CAK0904891.1"/>
    </source>
</evidence>
<gene>
    <name evidence="1" type="ORF">PCOR1329_LOCUS80796</name>
</gene>
<protein>
    <submittedName>
        <fullName evidence="1">Uncharacterized protein</fullName>
    </submittedName>
</protein>
<evidence type="ECO:0000313" key="2">
    <source>
        <dbReference type="Proteomes" id="UP001189429"/>
    </source>
</evidence>
<name>A0ABN9XY77_9DINO</name>
<reference evidence="1" key="1">
    <citation type="submission" date="2023-10" db="EMBL/GenBank/DDBJ databases">
        <authorList>
            <person name="Chen Y."/>
            <person name="Shah S."/>
            <person name="Dougan E. K."/>
            <person name="Thang M."/>
            <person name="Chan C."/>
        </authorList>
    </citation>
    <scope>NUCLEOTIDE SEQUENCE [LARGE SCALE GENOMIC DNA]</scope>
</reference>
<sequence>MELESALADVQSSMAASYVEVGKAEELLVKLQAADLGDPLKAASASLDVAVVEPQAGRDAVAVLHGSRQQLTRPRGVNVPVDSDDIDVGALQGDGLARRQADFVRALGDLRK</sequence>
<comment type="caution">
    <text evidence="1">The sequence shown here is derived from an EMBL/GenBank/DDBJ whole genome shotgun (WGS) entry which is preliminary data.</text>
</comment>
<feature type="non-terminal residue" evidence="1">
    <location>
        <position position="112"/>
    </location>
</feature>
<dbReference type="Proteomes" id="UP001189429">
    <property type="component" value="Unassembled WGS sequence"/>
</dbReference>
<dbReference type="EMBL" id="CAUYUJ010021484">
    <property type="protein sequence ID" value="CAK0904891.1"/>
    <property type="molecule type" value="Genomic_DNA"/>
</dbReference>
<organism evidence="1 2">
    <name type="scientific">Prorocentrum cordatum</name>
    <dbReference type="NCBI Taxonomy" id="2364126"/>
    <lineage>
        <taxon>Eukaryota</taxon>
        <taxon>Sar</taxon>
        <taxon>Alveolata</taxon>
        <taxon>Dinophyceae</taxon>
        <taxon>Prorocentrales</taxon>
        <taxon>Prorocentraceae</taxon>
        <taxon>Prorocentrum</taxon>
    </lineage>
</organism>
<accession>A0ABN9XY77</accession>
<keyword evidence="2" id="KW-1185">Reference proteome</keyword>